<keyword evidence="2 7" id="KW-0813">Transport</keyword>
<gene>
    <name evidence="10" type="ORF">SAMN05660349_03180</name>
</gene>
<dbReference type="Gene3D" id="2.170.130.10">
    <property type="entry name" value="TonB-dependent receptor, plug domain"/>
    <property type="match status" value="1"/>
</dbReference>
<evidence type="ECO:0000256" key="6">
    <source>
        <dbReference type="ARBA" id="ARBA00023237"/>
    </source>
</evidence>
<keyword evidence="6 7" id="KW-0998">Cell outer membrane</keyword>
<keyword evidence="5 7" id="KW-0472">Membrane</keyword>
<dbReference type="InterPro" id="IPR023997">
    <property type="entry name" value="TonB-dep_OMP_SusC/RagA_CS"/>
</dbReference>
<dbReference type="PROSITE" id="PS52016">
    <property type="entry name" value="TONB_DEPENDENT_REC_3"/>
    <property type="match status" value="1"/>
</dbReference>
<feature type="domain" description="TonB-dependent receptor plug" evidence="9">
    <location>
        <begin position="127"/>
        <end position="246"/>
    </location>
</feature>
<keyword evidence="8" id="KW-0732">Signal</keyword>
<evidence type="ECO:0000313" key="11">
    <source>
        <dbReference type="Proteomes" id="UP000190852"/>
    </source>
</evidence>
<dbReference type="SUPFAM" id="SSF49464">
    <property type="entry name" value="Carboxypeptidase regulatory domain-like"/>
    <property type="match status" value="1"/>
</dbReference>
<dbReference type="SUPFAM" id="SSF56935">
    <property type="entry name" value="Porins"/>
    <property type="match status" value="1"/>
</dbReference>
<comment type="similarity">
    <text evidence="7">Belongs to the TonB-dependent receptor family.</text>
</comment>
<evidence type="ECO:0000256" key="4">
    <source>
        <dbReference type="ARBA" id="ARBA00022692"/>
    </source>
</evidence>
<evidence type="ECO:0000256" key="2">
    <source>
        <dbReference type="ARBA" id="ARBA00022448"/>
    </source>
</evidence>
<evidence type="ECO:0000256" key="7">
    <source>
        <dbReference type="PROSITE-ProRule" id="PRU01360"/>
    </source>
</evidence>
<proteinExistence type="inferred from homology"/>
<dbReference type="NCBIfam" id="TIGR04057">
    <property type="entry name" value="SusC_RagA_signa"/>
    <property type="match status" value="1"/>
</dbReference>
<protein>
    <submittedName>
        <fullName evidence="10">TonB-linked outer membrane protein, SusC/RagA family</fullName>
    </submittedName>
</protein>
<organism evidence="10 11">
    <name type="scientific">Parabacteroides chartae</name>
    <dbReference type="NCBI Taxonomy" id="1037355"/>
    <lineage>
        <taxon>Bacteria</taxon>
        <taxon>Pseudomonadati</taxon>
        <taxon>Bacteroidota</taxon>
        <taxon>Bacteroidia</taxon>
        <taxon>Bacteroidales</taxon>
        <taxon>Tannerellaceae</taxon>
        <taxon>Parabacteroides</taxon>
    </lineage>
</organism>
<keyword evidence="4 7" id="KW-0812">Transmembrane</keyword>
<feature type="chain" id="PRO_5012459502" evidence="8">
    <location>
        <begin position="36"/>
        <end position="1046"/>
    </location>
</feature>
<evidence type="ECO:0000256" key="5">
    <source>
        <dbReference type="ARBA" id="ARBA00023136"/>
    </source>
</evidence>
<evidence type="ECO:0000259" key="9">
    <source>
        <dbReference type="Pfam" id="PF07715"/>
    </source>
</evidence>
<feature type="signal peptide" evidence="8">
    <location>
        <begin position="1"/>
        <end position="35"/>
    </location>
</feature>
<dbReference type="Gene3D" id="2.40.170.20">
    <property type="entry name" value="TonB-dependent receptor, beta-barrel domain"/>
    <property type="match status" value="1"/>
</dbReference>
<sequence length="1046" mass="114966">MCKLVIQKFNIKRMSMKKLTFLFLCLVIGIGLATAQTREVTGTVVSAEDDQPVIGASVVVKGTTTGTVTDYDGKFSLNVPSNAKSVVISYIGMESQEVTITSNMRVSMKADTQTIDEVVVVGYGTQKKKDLTSSIAKVGGDEISNLAAPSFDTQLAGRAAGVQVTSANGVLGGTPTYRVRGLSTITSDTQPLIIIDGMPVTSGNTGQLYSSFNAMSDINPNDIQSIEILKDGAATAIYGSRAANGVVLITTKKGSKGATKVTYDGFVGSATAVKLHDLLGAKDFVTIANEKYENWDSEGPAVYDPNGPDTNWNDYIYRTAFQQNHNIGASGGTDKSQYYFSAGYTKQDGIVRANDLERFTVKADLTQEATKWLRFGINLQASKTTINGVMNEENSLGSVGFAGVRMLPNVSVFDPQDPTGYNIDDENRKTLGRGSNKSYIDNGIQNIVWALDNNVNRSTNNRTLGGGFAEITLMDGLTLRTQGGLDISKLTDYMYWDSESGDGYGYGGMIEEVASTYTNWNWQNVLNFNKTFNVVHNLSATAVQEYTYSQSEYTDATVQGISDRFFSDHIISSTFSEQFIGGNKTYNGLASYLLRANYNYDSKYYLGASVRRDGLSRLPKETRWGTFYGVSTAWRISRESFWKDSSINSFFNDLRLRASYATLGNSELGSNFPYLGSYSAKRYGNQVGFAWNNLGMRSLKWETTETFDLGLDGSLFDNRLTFELAYWQKNSKDLVLDVPTAPTMGVPGNSYSDNIGKINNSGMELSVGGYIVTNKDFKWKADLNFSTLSNSVKSLYGGNDIIDNYTIIREGESYRALYGYDYYGVNKSNGNPIWRKADGTLAQFDTFGDYDYKVYDPANPSDVSKESSLSSEDRKILGSSIPTWFGGFNNTLTYKDFDLNIFFRFSGGNKLMNASRQSSLLNLDFSNNGTEILGRWQSEENPGDGKTPKIGIGDDDALFNNGYTDSHFVENASYLKLATLTLGYTLPKNLTSKINISKVRFYAQGQNLLTITGYNGLDPETTSRMGVDWDGLPQQRVLTLGANITF</sequence>
<dbReference type="InterPro" id="IPR039426">
    <property type="entry name" value="TonB-dep_rcpt-like"/>
</dbReference>
<dbReference type="InterPro" id="IPR012910">
    <property type="entry name" value="Plug_dom"/>
</dbReference>
<dbReference type="NCBIfam" id="TIGR04056">
    <property type="entry name" value="OMP_RagA_SusC"/>
    <property type="match status" value="1"/>
</dbReference>
<dbReference type="Pfam" id="PF07715">
    <property type="entry name" value="Plug"/>
    <property type="match status" value="1"/>
</dbReference>
<name>A0A1T5EVZ8_9BACT</name>
<dbReference type="InterPro" id="IPR036942">
    <property type="entry name" value="Beta-barrel_TonB_sf"/>
</dbReference>
<comment type="subcellular location">
    <subcellularLocation>
        <location evidence="1 7">Cell outer membrane</location>
        <topology evidence="1 7">Multi-pass membrane protein</topology>
    </subcellularLocation>
</comment>
<dbReference type="GO" id="GO:0009279">
    <property type="term" value="C:cell outer membrane"/>
    <property type="evidence" value="ECO:0007669"/>
    <property type="project" value="UniProtKB-SubCell"/>
</dbReference>
<evidence type="ECO:0000256" key="3">
    <source>
        <dbReference type="ARBA" id="ARBA00022452"/>
    </source>
</evidence>
<evidence type="ECO:0000256" key="8">
    <source>
        <dbReference type="SAM" id="SignalP"/>
    </source>
</evidence>
<dbReference type="EMBL" id="FUYQ01000032">
    <property type="protein sequence ID" value="SKB88135.1"/>
    <property type="molecule type" value="Genomic_DNA"/>
</dbReference>
<dbReference type="Proteomes" id="UP000190852">
    <property type="component" value="Unassembled WGS sequence"/>
</dbReference>
<dbReference type="AlphaFoldDB" id="A0A1T5EVZ8"/>
<dbReference type="InterPro" id="IPR008969">
    <property type="entry name" value="CarboxyPept-like_regulatory"/>
</dbReference>
<accession>A0A1T5EVZ8</accession>
<dbReference type="InterPro" id="IPR037066">
    <property type="entry name" value="Plug_dom_sf"/>
</dbReference>
<evidence type="ECO:0000256" key="1">
    <source>
        <dbReference type="ARBA" id="ARBA00004571"/>
    </source>
</evidence>
<keyword evidence="11" id="KW-1185">Reference proteome</keyword>
<dbReference type="InterPro" id="IPR023996">
    <property type="entry name" value="TonB-dep_OMP_SusC/RagA"/>
</dbReference>
<dbReference type="FunFam" id="2.60.40.1120:FF:000003">
    <property type="entry name" value="Outer membrane protein Omp121"/>
    <property type="match status" value="1"/>
</dbReference>
<keyword evidence="3 7" id="KW-1134">Transmembrane beta strand</keyword>
<dbReference type="Gene3D" id="2.60.40.1120">
    <property type="entry name" value="Carboxypeptidase-like, regulatory domain"/>
    <property type="match status" value="1"/>
</dbReference>
<reference evidence="11" key="1">
    <citation type="submission" date="2017-02" db="EMBL/GenBank/DDBJ databases">
        <authorList>
            <person name="Varghese N."/>
            <person name="Submissions S."/>
        </authorList>
    </citation>
    <scope>NUCLEOTIDE SEQUENCE [LARGE SCALE GENOMIC DNA]</scope>
    <source>
        <strain evidence="11">DSM 24967</strain>
    </source>
</reference>
<evidence type="ECO:0000313" key="10">
    <source>
        <dbReference type="EMBL" id="SKB88135.1"/>
    </source>
</evidence>
<dbReference type="Pfam" id="PF13715">
    <property type="entry name" value="CarbopepD_reg_2"/>
    <property type="match status" value="1"/>
</dbReference>